<accession>A0ABD3QNJ3</accession>
<evidence type="ECO:0000313" key="1">
    <source>
        <dbReference type="EMBL" id="KAL3801878.1"/>
    </source>
</evidence>
<keyword evidence="2" id="KW-1185">Reference proteome</keyword>
<protein>
    <submittedName>
        <fullName evidence="1">Uncharacterized protein</fullName>
    </submittedName>
</protein>
<dbReference type="Proteomes" id="UP001530315">
    <property type="component" value="Unassembled WGS sequence"/>
</dbReference>
<evidence type="ECO:0000313" key="2">
    <source>
        <dbReference type="Proteomes" id="UP001530315"/>
    </source>
</evidence>
<reference evidence="1 2" key="1">
    <citation type="submission" date="2024-10" db="EMBL/GenBank/DDBJ databases">
        <title>Updated reference genomes for cyclostephanoid diatoms.</title>
        <authorList>
            <person name="Roberts W.R."/>
            <person name="Alverson A.J."/>
        </authorList>
    </citation>
    <scope>NUCLEOTIDE SEQUENCE [LARGE SCALE GENOMIC DNA]</scope>
    <source>
        <strain evidence="1 2">AJA276-08</strain>
    </source>
</reference>
<gene>
    <name evidence="1" type="ORF">ACHAW5_003791</name>
</gene>
<dbReference type="EMBL" id="JALLAZ020000172">
    <property type="protein sequence ID" value="KAL3801878.1"/>
    <property type="molecule type" value="Genomic_DNA"/>
</dbReference>
<organism evidence="1 2">
    <name type="scientific">Stephanodiscus triporus</name>
    <dbReference type="NCBI Taxonomy" id="2934178"/>
    <lineage>
        <taxon>Eukaryota</taxon>
        <taxon>Sar</taxon>
        <taxon>Stramenopiles</taxon>
        <taxon>Ochrophyta</taxon>
        <taxon>Bacillariophyta</taxon>
        <taxon>Coscinodiscophyceae</taxon>
        <taxon>Thalassiosirophycidae</taxon>
        <taxon>Stephanodiscales</taxon>
        <taxon>Stephanodiscaceae</taxon>
        <taxon>Stephanodiscus</taxon>
    </lineage>
</organism>
<proteinExistence type="predicted"/>
<name>A0ABD3QNJ3_9STRA</name>
<sequence>MACITTGNLKIVGSAAVKKHEKTTNDNRESITIVRIGSASGASGPWIFLVKRQTELEKQSPFRNLEKKSPNIPPGSVVIPTPNAYMTNYMWIKIAPIIGKGTRNMPIIKDHPEC</sequence>
<comment type="caution">
    <text evidence="1">The sequence shown here is derived from an EMBL/GenBank/DDBJ whole genome shotgun (WGS) entry which is preliminary data.</text>
</comment>
<dbReference type="AlphaFoldDB" id="A0ABD3QNJ3"/>